<dbReference type="NCBIfam" id="NF010061">
    <property type="entry name" value="PRK13538.1"/>
    <property type="match status" value="1"/>
</dbReference>
<dbReference type="GO" id="GO:0016887">
    <property type="term" value="F:ATP hydrolysis activity"/>
    <property type="evidence" value="ECO:0007669"/>
    <property type="project" value="InterPro"/>
</dbReference>
<feature type="domain" description="ABC transporter" evidence="7">
    <location>
        <begin position="12"/>
        <end position="227"/>
    </location>
</feature>
<dbReference type="InterPro" id="IPR003593">
    <property type="entry name" value="AAA+_ATPase"/>
</dbReference>
<keyword evidence="4" id="KW-0067">ATP-binding</keyword>
<gene>
    <name evidence="8" type="ORF">HNQ53_000926</name>
</gene>
<keyword evidence="3" id="KW-0201">Cytochrome c-type biogenesis</keyword>
<sequence length="228" mass="23971">MPGQSDTATDPVRDLALCARALTCERDGRVLFEGLEFVLTPGAAIQIEGANGAGKSTLIRTLIGTASDYTGDIFWKGRSLPNALPALRASLLYIGHNAGVRRGLTPLENLAWYGASGTDAMAALDAVGLFGFEDVLCQQLSAGQNRRVALARLYLSDSPALWILDEPLAALDVAGVASLEAQMNQHLQRGGSVLLTSHQPVAIAPLTKVSLADFQPLLDASAEQAYAG</sequence>
<dbReference type="Gene3D" id="3.40.50.300">
    <property type="entry name" value="P-loop containing nucleotide triphosphate hydrolases"/>
    <property type="match status" value="1"/>
</dbReference>
<evidence type="ECO:0000259" key="7">
    <source>
        <dbReference type="PROSITE" id="PS50893"/>
    </source>
</evidence>
<keyword evidence="6" id="KW-0472">Membrane</keyword>
<dbReference type="Proteomes" id="UP000563601">
    <property type="component" value="Unassembled WGS sequence"/>
</dbReference>
<accession>A0AA89PHR1</accession>
<name>A0AA89PHR1_9GAMM</name>
<keyword evidence="1" id="KW-0813">Transport</keyword>
<evidence type="ECO:0000256" key="6">
    <source>
        <dbReference type="ARBA" id="ARBA00023136"/>
    </source>
</evidence>
<dbReference type="PROSITE" id="PS50893">
    <property type="entry name" value="ABC_TRANSPORTER_2"/>
    <property type="match status" value="1"/>
</dbReference>
<dbReference type="GO" id="GO:0022857">
    <property type="term" value="F:transmembrane transporter activity"/>
    <property type="evidence" value="ECO:0007669"/>
    <property type="project" value="InterPro"/>
</dbReference>
<evidence type="ECO:0000256" key="3">
    <source>
        <dbReference type="ARBA" id="ARBA00022748"/>
    </source>
</evidence>
<dbReference type="NCBIfam" id="TIGR01189">
    <property type="entry name" value="ccmA"/>
    <property type="match status" value="1"/>
</dbReference>
<evidence type="ECO:0000313" key="9">
    <source>
        <dbReference type="Proteomes" id="UP000563601"/>
    </source>
</evidence>
<dbReference type="PANTHER" id="PTHR43499">
    <property type="entry name" value="ABC TRANSPORTER I FAMILY MEMBER 1"/>
    <property type="match status" value="1"/>
</dbReference>
<evidence type="ECO:0000256" key="4">
    <source>
        <dbReference type="ARBA" id="ARBA00022840"/>
    </source>
</evidence>
<evidence type="ECO:0000256" key="5">
    <source>
        <dbReference type="ARBA" id="ARBA00022967"/>
    </source>
</evidence>
<dbReference type="SUPFAM" id="SSF52540">
    <property type="entry name" value="P-loop containing nucleoside triphosphate hydrolases"/>
    <property type="match status" value="1"/>
</dbReference>
<evidence type="ECO:0000256" key="2">
    <source>
        <dbReference type="ARBA" id="ARBA00022741"/>
    </source>
</evidence>
<evidence type="ECO:0000256" key="1">
    <source>
        <dbReference type="ARBA" id="ARBA00022448"/>
    </source>
</evidence>
<dbReference type="AlphaFoldDB" id="A0AA89PHR1"/>
<dbReference type="EMBL" id="JACHHR010000001">
    <property type="protein sequence ID" value="MBB5210738.1"/>
    <property type="molecule type" value="Genomic_DNA"/>
</dbReference>
<dbReference type="SMART" id="SM00382">
    <property type="entry name" value="AAA"/>
    <property type="match status" value="1"/>
</dbReference>
<comment type="caution">
    <text evidence="8">The sequence shown here is derived from an EMBL/GenBank/DDBJ whole genome shotgun (WGS) entry which is preliminary data.</text>
</comment>
<keyword evidence="5" id="KW-1278">Translocase</keyword>
<proteinExistence type="predicted"/>
<dbReference type="RefSeq" id="WP_311736341.1">
    <property type="nucleotide sequence ID" value="NZ_CP047491.1"/>
</dbReference>
<dbReference type="InterPro" id="IPR027417">
    <property type="entry name" value="P-loop_NTPase"/>
</dbReference>
<dbReference type="InterPro" id="IPR003439">
    <property type="entry name" value="ABC_transporter-like_ATP-bd"/>
</dbReference>
<protein>
    <submittedName>
        <fullName evidence="8">Heme exporter protein A</fullName>
    </submittedName>
</protein>
<dbReference type="GO" id="GO:0017004">
    <property type="term" value="P:cytochrome complex assembly"/>
    <property type="evidence" value="ECO:0007669"/>
    <property type="project" value="UniProtKB-KW"/>
</dbReference>
<dbReference type="Pfam" id="PF00005">
    <property type="entry name" value="ABC_tran"/>
    <property type="match status" value="1"/>
</dbReference>
<organism evidence="8 9">
    <name type="scientific">Microbulbifer hydrolyticus</name>
    <dbReference type="NCBI Taxonomy" id="48074"/>
    <lineage>
        <taxon>Bacteria</taxon>
        <taxon>Pseudomonadati</taxon>
        <taxon>Pseudomonadota</taxon>
        <taxon>Gammaproteobacteria</taxon>
        <taxon>Cellvibrionales</taxon>
        <taxon>Microbulbiferaceae</taxon>
        <taxon>Microbulbifer</taxon>
    </lineage>
</organism>
<reference evidence="8 9" key="1">
    <citation type="submission" date="2020-08" db="EMBL/GenBank/DDBJ databases">
        <title>Genomic Encyclopedia of Type Strains, Phase IV (KMG-IV): sequencing the most valuable type-strain genomes for metagenomic binning, comparative biology and taxonomic classification.</title>
        <authorList>
            <person name="Goeker M."/>
        </authorList>
    </citation>
    <scope>NUCLEOTIDE SEQUENCE [LARGE SCALE GENOMIC DNA]</scope>
    <source>
        <strain evidence="8 9">DSM 11525</strain>
    </source>
</reference>
<dbReference type="GO" id="GO:0005524">
    <property type="term" value="F:ATP binding"/>
    <property type="evidence" value="ECO:0007669"/>
    <property type="project" value="UniProtKB-KW"/>
</dbReference>
<keyword evidence="2" id="KW-0547">Nucleotide-binding</keyword>
<evidence type="ECO:0000313" key="8">
    <source>
        <dbReference type="EMBL" id="MBB5210738.1"/>
    </source>
</evidence>
<dbReference type="InterPro" id="IPR005895">
    <property type="entry name" value="ABC_transptr_haem_export_CcmA"/>
</dbReference>
<dbReference type="PANTHER" id="PTHR43499:SF1">
    <property type="entry name" value="ABC TRANSPORTER I FAMILY MEMBER 1"/>
    <property type="match status" value="1"/>
</dbReference>